<evidence type="ECO:0000256" key="3">
    <source>
        <dbReference type="ARBA" id="ARBA00022679"/>
    </source>
</evidence>
<dbReference type="InterPro" id="IPR029028">
    <property type="entry name" value="Alpha/beta_knot_MTases"/>
</dbReference>
<dbReference type="GO" id="GO:0003723">
    <property type="term" value="F:RNA binding"/>
    <property type="evidence" value="ECO:0007669"/>
    <property type="project" value="InterPro"/>
</dbReference>
<dbReference type="InterPro" id="IPR001537">
    <property type="entry name" value="SpoU_MeTrfase"/>
</dbReference>
<feature type="domain" description="MRM3-like substrate binding" evidence="5">
    <location>
        <begin position="6"/>
        <end position="88"/>
    </location>
</feature>
<dbReference type="Pfam" id="PF22435">
    <property type="entry name" value="MRM3-like_sub_bind"/>
    <property type="match status" value="1"/>
</dbReference>
<dbReference type="PANTHER" id="PTHR43191">
    <property type="entry name" value="RRNA METHYLTRANSFERASE 3"/>
    <property type="match status" value="1"/>
</dbReference>
<accession>A0A6L5XC22</accession>
<proteinExistence type="inferred from homology"/>
<dbReference type="Proteomes" id="UP000483362">
    <property type="component" value="Unassembled WGS sequence"/>
</dbReference>
<keyword evidence="7" id="KW-1185">Reference proteome</keyword>
<dbReference type="InterPro" id="IPR053888">
    <property type="entry name" value="MRM3-like_sub_bind"/>
</dbReference>
<dbReference type="GO" id="GO:0032259">
    <property type="term" value="P:methylation"/>
    <property type="evidence" value="ECO:0007669"/>
    <property type="project" value="UniProtKB-KW"/>
</dbReference>
<feature type="domain" description="tRNA/rRNA methyltransferase SpoU type" evidence="4">
    <location>
        <begin position="106"/>
        <end position="245"/>
    </location>
</feature>
<reference evidence="6 7" key="1">
    <citation type="submission" date="2019-08" db="EMBL/GenBank/DDBJ databases">
        <title>In-depth cultivation of the pig gut microbiome towards novel bacterial diversity and tailored functional studies.</title>
        <authorList>
            <person name="Wylensek D."/>
            <person name="Hitch T.C.A."/>
            <person name="Clavel T."/>
        </authorList>
    </citation>
    <scope>NUCLEOTIDE SEQUENCE [LARGE SCALE GENOMIC DNA]</scope>
    <source>
        <strain evidence="6 7">Oil-RF-744-WCA-WT-10</strain>
    </source>
</reference>
<dbReference type="CDD" id="cd18109">
    <property type="entry name" value="SpoU-like_RNA-MTase"/>
    <property type="match status" value="1"/>
</dbReference>
<evidence type="ECO:0000313" key="6">
    <source>
        <dbReference type="EMBL" id="MSS17177.1"/>
    </source>
</evidence>
<evidence type="ECO:0000256" key="2">
    <source>
        <dbReference type="ARBA" id="ARBA00022603"/>
    </source>
</evidence>
<sequence length="254" mass="28279">MIDINNSIIKVVRSLAVKKYRDQEGLFVAEGTKCVRDTWGAFDCRWLICTRAWHDRMANASMYDKIVIASNQHMSRMSQFSNPSDVIAVYRLPDSSIDSDAVENNLNIVLDNIQDPGNLGTIMRLADWYGITNVFASIGTVDVFNHKTVQATMGAISRVKVHYCDLLQLFGQYPDLPVWGTFLDGENIYATKLDNKGFVVFGNEGRGISSAVAQQVTSRLLIPAWPHTGRTSESLNVGIAAAITISEFRRNNLV</sequence>
<dbReference type="EMBL" id="VULT01000006">
    <property type="protein sequence ID" value="MSS17177.1"/>
    <property type="molecule type" value="Genomic_DNA"/>
</dbReference>
<comment type="similarity">
    <text evidence="1">Belongs to the class IV-like SAM-binding methyltransferase superfamily. RNA methyltransferase TrmH family.</text>
</comment>
<dbReference type="SUPFAM" id="SSF75217">
    <property type="entry name" value="alpha/beta knot"/>
    <property type="match status" value="1"/>
</dbReference>
<dbReference type="InterPro" id="IPR029026">
    <property type="entry name" value="tRNA_m1G_MTases_N"/>
</dbReference>
<dbReference type="InterPro" id="IPR051259">
    <property type="entry name" value="rRNA_Methyltransferase"/>
</dbReference>
<gene>
    <name evidence="6" type="ORF">FYJ29_05295</name>
</gene>
<dbReference type="PANTHER" id="PTHR43191:SF2">
    <property type="entry name" value="RRNA METHYLTRANSFERASE 3, MITOCHONDRIAL"/>
    <property type="match status" value="1"/>
</dbReference>
<dbReference type="Pfam" id="PF00588">
    <property type="entry name" value="SpoU_methylase"/>
    <property type="match status" value="1"/>
</dbReference>
<dbReference type="AlphaFoldDB" id="A0A6L5XC22"/>
<protein>
    <submittedName>
        <fullName evidence="6">RNA methyltransferase</fullName>
    </submittedName>
</protein>
<dbReference type="GO" id="GO:0006396">
    <property type="term" value="P:RNA processing"/>
    <property type="evidence" value="ECO:0007669"/>
    <property type="project" value="InterPro"/>
</dbReference>
<dbReference type="Gene3D" id="3.40.1280.10">
    <property type="match status" value="1"/>
</dbReference>
<evidence type="ECO:0000256" key="1">
    <source>
        <dbReference type="ARBA" id="ARBA00007228"/>
    </source>
</evidence>
<name>A0A6L5XC22_9BACT</name>
<dbReference type="RefSeq" id="WP_154326572.1">
    <property type="nucleotide sequence ID" value="NZ_CP045696.1"/>
</dbReference>
<dbReference type="GO" id="GO:0008173">
    <property type="term" value="F:RNA methyltransferase activity"/>
    <property type="evidence" value="ECO:0007669"/>
    <property type="project" value="InterPro"/>
</dbReference>
<comment type="caution">
    <text evidence="6">The sequence shown here is derived from an EMBL/GenBank/DDBJ whole genome shotgun (WGS) entry which is preliminary data.</text>
</comment>
<dbReference type="Gene3D" id="3.30.1330.30">
    <property type="match status" value="1"/>
</dbReference>
<keyword evidence="3 6" id="KW-0808">Transferase</keyword>
<evidence type="ECO:0000313" key="7">
    <source>
        <dbReference type="Proteomes" id="UP000483362"/>
    </source>
</evidence>
<dbReference type="InterPro" id="IPR029064">
    <property type="entry name" value="Ribosomal_eL30-like_sf"/>
</dbReference>
<organism evidence="6 7">
    <name type="scientific">Sodaliphilus pleomorphus</name>
    <dbReference type="NCBI Taxonomy" id="2606626"/>
    <lineage>
        <taxon>Bacteria</taxon>
        <taxon>Pseudomonadati</taxon>
        <taxon>Bacteroidota</taxon>
        <taxon>Bacteroidia</taxon>
        <taxon>Bacteroidales</taxon>
        <taxon>Muribaculaceae</taxon>
        <taxon>Sodaliphilus</taxon>
    </lineage>
</organism>
<evidence type="ECO:0000259" key="4">
    <source>
        <dbReference type="Pfam" id="PF00588"/>
    </source>
</evidence>
<keyword evidence="2 6" id="KW-0489">Methyltransferase</keyword>
<dbReference type="SUPFAM" id="SSF55315">
    <property type="entry name" value="L30e-like"/>
    <property type="match status" value="1"/>
</dbReference>
<evidence type="ECO:0000259" key="5">
    <source>
        <dbReference type="Pfam" id="PF22435"/>
    </source>
</evidence>